<dbReference type="Proteomes" id="UP000308549">
    <property type="component" value="Unassembled WGS sequence"/>
</dbReference>
<proteinExistence type="predicted"/>
<comment type="caution">
    <text evidence="2">The sequence shown here is derived from an EMBL/GenBank/DDBJ whole genome shotgun (WGS) entry which is preliminary data.</text>
</comment>
<dbReference type="GO" id="GO:0016787">
    <property type="term" value="F:hydrolase activity"/>
    <property type="evidence" value="ECO:0007669"/>
    <property type="project" value="InterPro"/>
</dbReference>
<dbReference type="AlphaFoldDB" id="A0A4V5N5R2"/>
<evidence type="ECO:0000313" key="3">
    <source>
        <dbReference type="Proteomes" id="UP000308549"/>
    </source>
</evidence>
<feature type="domain" description="Calcineurin-like phosphoesterase" evidence="1">
    <location>
        <begin position="10"/>
        <end position="245"/>
    </location>
</feature>
<dbReference type="Gene3D" id="3.60.21.10">
    <property type="match status" value="1"/>
</dbReference>
<dbReference type="PANTHER" id="PTHR12905:SF0">
    <property type="entry name" value="CALCINEURIN-LIKE PHOSPHOESTERASE DOMAIN-CONTAINING PROTEIN"/>
    <property type="match status" value="1"/>
</dbReference>
<evidence type="ECO:0000259" key="1">
    <source>
        <dbReference type="Pfam" id="PF00149"/>
    </source>
</evidence>
<dbReference type="InterPro" id="IPR004843">
    <property type="entry name" value="Calcineurin-like_PHP"/>
</dbReference>
<dbReference type="PANTHER" id="PTHR12905">
    <property type="entry name" value="METALLOPHOSPHOESTERASE"/>
    <property type="match status" value="1"/>
</dbReference>
<dbReference type="SUPFAM" id="SSF56300">
    <property type="entry name" value="Metallo-dependent phosphatases"/>
    <property type="match status" value="1"/>
</dbReference>
<organism evidence="2 3">
    <name type="scientific">Salinomyces thailandicus</name>
    <dbReference type="NCBI Taxonomy" id="706561"/>
    <lineage>
        <taxon>Eukaryota</taxon>
        <taxon>Fungi</taxon>
        <taxon>Dikarya</taxon>
        <taxon>Ascomycota</taxon>
        <taxon>Pezizomycotina</taxon>
        <taxon>Dothideomycetes</taxon>
        <taxon>Dothideomycetidae</taxon>
        <taxon>Mycosphaerellales</taxon>
        <taxon>Teratosphaeriaceae</taxon>
        <taxon>Salinomyces</taxon>
    </lineage>
</organism>
<evidence type="ECO:0000313" key="2">
    <source>
        <dbReference type="EMBL" id="TKA32879.1"/>
    </source>
</evidence>
<name>A0A4V5N5R2_9PEZI</name>
<protein>
    <recommendedName>
        <fullName evidence="1">Calcineurin-like phosphoesterase domain-containing protein</fullName>
    </recommendedName>
</protein>
<dbReference type="InterPro" id="IPR029052">
    <property type="entry name" value="Metallo-depent_PP-like"/>
</dbReference>
<gene>
    <name evidence="2" type="ORF">B0A50_01105</name>
</gene>
<dbReference type="CDD" id="cd07379">
    <property type="entry name" value="MPP_239FB"/>
    <property type="match status" value="1"/>
</dbReference>
<accession>A0A4V5N5R2</accession>
<dbReference type="OrthoDB" id="630188at2759"/>
<dbReference type="InterPro" id="IPR051693">
    <property type="entry name" value="UPF0046_metallophosphoest"/>
</dbReference>
<reference evidence="2 3" key="1">
    <citation type="submission" date="2017-03" db="EMBL/GenBank/DDBJ databases">
        <title>Genomes of endolithic fungi from Antarctica.</title>
        <authorList>
            <person name="Coleine C."/>
            <person name="Masonjones S."/>
            <person name="Stajich J.E."/>
        </authorList>
    </citation>
    <scope>NUCLEOTIDE SEQUENCE [LARGE SCALE GENOMIC DNA]</scope>
    <source>
        <strain evidence="2 3">CCFEE 6315</strain>
    </source>
</reference>
<sequence>MTAAATVKTRILIISDTHCASLTSSDGSTRAPRPPFVLPLPKADLLIHCGDLTYTGEMSEYQQTLEMLREIDAPVKLIIAGNHDLSLDRDFVFGHHEQNGLTEEQAEFKWKQARDLWTASDGRAKMEGVTFLDEGVHQIELPNGASVNVYASAYTPEFCDWGFPYERDEDCFNTPGRKLSDAKCISRYPVPDPVSQAPVDIMITHGPPWARLDRTSKGDLAGCPHLLRAVMRARPLIHCFGHIHEGWGAEVVNWSPDAESATAEATSCAEWTGGKWESGIALDGGIERVSTDATAASELHAAYLDLSPSGWAIGQGKQTAMVNAAIMDVSYEPVNAPWLIDIDLPSGALEPSVRQ</sequence>
<dbReference type="EMBL" id="NAJL01000004">
    <property type="protein sequence ID" value="TKA32879.1"/>
    <property type="molecule type" value="Genomic_DNA"/>
</dbReference>
<keyword evidence="3" id="KW-1185">Reference proteome</keyword>
<dbReference type="Pfam" id="PF00149">
    <property type="entry name" value="Metallophos"/>
    <property type="match status" value="1"/>
</dbReference>